<dbReference type="AlphaFoldDB" id="A0A2A9D434"/>
<keyword evidence="2" id="KW-1185">Reference proteome</keyword>
<dbReference type="Proteomes" id="UP000224915">
    <property type="component" value="Unassembled WGS sequence"/>
</dbReference>
<evidence type="ECO:0000313" key="2">
    <source>
        <dbReference type="Proteomes" id="UP000224915"/>
    </source>
</evidence>
<gene>
    <name evidence="1" type="ORF">ATL40_2332</name>
</gene>
<protein>
    <submittedName>
        <fullName evidence="1">Uncharacterized protein</fullName>
    </submittedName>
</protein>
<organism evidence="1 2">
    <name type="scientific">Serinibacter salmoneus</name>
    <dbReference type="NCBI Taxonomy" id="556530"/>
    <lineage>
        <taxon>Bacteria</taxon>
        <taxon>Bacillati</taxon>
        <taxon>Actinomycetota</taxon>
        <taxon>Actinomycetes</taxon>
        <taxon>Micrococcales</taxon>
        <taxon>Beutenbergiaceae</taxon>
        <taxon>Serinibacter</taxon>
    </lineage>
</organism>
<comment type="caution">
    <text evidence="1">The sequence shown here is derived from an EMBL/GenBank/DDBJ whole genome shotgun (WGS) entry which is preliminary data.</text>
</comment>
<evidence type="ECO:0000313" key="1">
    <source>
        <dbReference type="EMBL" id="PFG20722.1"/>
    </source>
</evidence>
<sequence>MHTYKEERHTMAKNPNHVRIEELESRGWTRELARYYLPRAGGGWYDLAAALEVEKTPQWQEDKAYTGAGNSFTFMKSDLKERGWSPAMIRDLLGDPDLVVDHNQAGTRVAHLFRAVRVEAAEATPEFKERIAKAGARAKRGKAAAEDRSQEVHAAVQERAARLRVDPPSDLATLRELALAHQEDLYLVRGEFGRDVAGADAETVDRWCGNYLRHVCSNYDALLAEVSSAFRGVPGVNDVYANVVRPRVDELVESAMRELRATHSQ</sequence>
<proteinExistence type="predicted"/>
<accession>A0A2A9D434</accession>
<reference evidence="1 2" key="1">
    <citation type="submission" date="2017-10" db="EMBL/GenBank/DDBJ databases">
        <title>Sequencing the genomes of 1000 actinobacteria strains.</title>
        <authorList>
            <person name="Klenk H.-P."/>
        </authorList>
    </citation>
    <scope>NUCLEOTIDE SEQUENCE [LARGE SCALE GENOMIC DNA]</scope>
    <source>
        <strain evidence="1 2">DSM 21801</strain>
    </source>
</reference>
<dbReference type="EMBL" id="PDJD01000001">
    <property type="protein sequence ID" value="PFG20722.1"/>
    <property type="molecule type" value="Genomic_DNA"/>
</dbReference>
<name>A0A2A9D434_9MICO</name>